<evidence type="ECO:0000313" key="3">
    <source>
        <dbReference type="Proteomes" id="UP001163046"/>
    </source>
</evidence>
<dbReference type="AlphaFoldDB" id="A0A9W9YBR3"/>
<evidence type="ECO:0000313" key="2">
    <source>
        <dbReference type="EMBL" id="KAJ7331693.1"/>
    </source>
</evidence>
<feature type="coiled-coil region" evidence="1">
    <location>
        <begin position="11"/>
        <end position="61"/>
    </location>
</feature>
<gene>
    <name evidence="2" type="ORF">OS493_019287</name>
</gene>
<proteinExistence type="predicted"/>
<dbReference type="EMBL" id="MU827788">
    <property type="protein sequence ID" value="KAJ7331693.1"/>
    <property type="molecule type" value="Genomic_DNA"/>
</dbReference>
<dbReference type="OrthoDB" id="5984139at2759"/>
<name>A0A9W9YBR3_9CNID</name>
<organism evidence="2 3">
    <name type="scientific">Desmophyllum pertusum</name>
    <dbReference type="NCBI Taxonomy" id="174260"/>
    <lineage>
        <taxon>Eukaryota</taxon>
        <taxon>Metazoa</taxon>
        <taxon>Cnidaria</taxon>
        <taxon>Anthozoa</taxon>
        <taxon>Hexacorallia</taxon>
        <taxon>Scleractinia</taxon>
        <taxon>Caryophylliina</taxon>
        <taxon>Caryophylliidae</taxon>
        <taxon>Desmophyllum</taxon>
    </lineage>
</organism>
<protein>
    <submittedName>
        <fullName evidence="2">Uncharacterized protein</fullName>
    </submittedName>
</protein>
<evidence type="ECO:0000256" key="1">
    <source>
        <dbReference type="SAM" id="Coils"/>
    </source>
</evidence>
<dbReference type="Proteomes" id="UP001163046">
    <property type="component" value="Unassembled WGS sequence"/>
</dbReference>
<sequence>MSVFAKKQEGYKTLRKRLKAKEKSIQRLRNKAAWLEVQLTLHFAEDQKAEVDNEVHMVEDNCIKCVQLRKMLEASLQLPLVQLL</sequence>
<keyword evidence="1" id="KW-0175">Coiled coil</keyword>
<keyword evidence="3" id="KW-1185">Reference proteome</keyword>
<reference evidence="2" key="1">
    <citation type="submission" date="2023-01" db="EMBL/GenBank/DDBJ databases">
        <title>Genome assembly of the deep-sea coral Lophelia pertusa.</title>
        <authorList>
            <person name="Herrera S."/>
            <person name="Cordes E."/>
        </authorList>
    </citation>
    <scope>NUCLEOTIDE SEQUENCE</scope>
    <source>
        <strain evidence="2">USNM1676648</strain>
        <tissue evidence="2">Polyp</tissue>
    </source>
</reference>
<accession>A0A9W9YBR3</accession>
<comment type="caution">
    <text evidence="2">The sequence shown here is derived from an EMBL/GenBank/DDBJ whole genome shotgun (WGS) entry which is preliminary data.</text>
</comment>